<dbReference type="SUPFAM" id="SSF47336">
    <property type="entry name" value="ACP-like"/>
    <property type="match status" value="1"/>
</dbReference>
<dbReference type="Proteomes" id="UP000236754">
    <property type="component" value="Unassembled WGS sequence"/>
</dbReference>
<dbReference type="AlphaFoldDB" id="A0A1H5TYW8"/>
<reference evidence="2 3" key="1">
    <citation type="submission" date="2016-10" db="EMBL/GenBank/DDBJ databases">
        <authorList>
            <person name="de Groot N.N."/>
        </authorList>
    </citation>
    <scope>NUCLEOTIDE SEQUENCE [LARGE SCALE GENOMIC DNA]</scope>
    <source>
        <strain evidence="2 3">CGMCC 4.2023</strain>
    </source>
</reference>
<dbReference type="PROSITE" id="PS50075">
    <property type="entry name" value="CARRIER"/>
    <property type="match status" value="1"/>
</dbReference>
<gene>
    <name evidence="2" type="ORF">SAMN05216223_101703</name>
</gene>
<keyword evidence="3" id="KW-1185">Reference proteome</keyword>
<dbReference type="Pfam" id="PF00550">
    <property type="entry name" value="PP-binding"/>
    <property type="match status" value="1"/>
</dbReference>
<proteinExistence type="predicted"/>
<dbReference type="InterPro" id="IPR036736">
    <property type="entry name" value="ACP-like_sf"/>
</dbReference>
<dbReference type="Gene3D" id="1.10.1200.10">
    <property type="entry name" value="ACP-like"/>
    <property type="match status" value="1"/>
</dbReference>
<evidence type="ECO:0000313" key="2">
    <source>
        <dbReference type="EMBL" id="SEF67983.1"/>
    </source>
</evidence>
<dbReference type="RefSeq" id="WP_103884041.1">
    <property type="nucleotide sequence ID" value="NZ_FNVU01000001.1"/>
</dbReference>
<organism evidence="2 3">
    <name type="scientific">Actinacidiphila yanglinensis</name>
    <dbReference type="NCBI Taxonomy" id="310779"/>
    <lineage>
        <taxon>Bacteria</taxon>
        <taxon>Bacillati</taxon>
        <taxon>Actinomycetota</taxon>
        <taxon>Actinomycetes</taxon>
        <taxon>Kitasatosporales</taxon>
        <taxon>Streptomycetaceae</taxon>
        <taxon>Actinacidiphila</taxon>
    </lineage>
</organism>
<dbReference type="EMBL" id="FNVU01000001">
    <property type="protein sequence ID" value="SEF67983.1"/>
    <property type="molecule type" value="Genomic_DNA"/>
</dbReference>
<feature type="domain" description="Carrier" evidence="1">
    <location>
        <begin position="4"/>
        <end position="82"/>
    </location>
</feature>
<name>A0A1H5TYW8_9ACTN</name>
<evidence type="ECO:0000313" key="3">
    <source>
        <dbReference type="Proteomes" id="UP000236754"/>
    </source>
</evidence>
<accession>A0A1H5TYW8</accession>
<protein>
    <submittedName>
        <fullName evidence="2">Phosphopantetheine attachment site</fullName>
    </submittedName>
</protein>
<dbReference type="OrthoDB" id="3395095at2"/>
<dbReference type="InterPro" id="IPR009081">
    <property type="entry name" value="PP-bd_ACP"/>
</dbReference>
<sequence>MPQRPWPPSFDALLRTHLSLGEGEEIAPELTPFDYGLDSLSTVGLLLDLEEQYAITLADDQLAVLGSADTAGLWALLAKAGAERDEGQEAAG</sequence>
<evidence type="ECO:0000259" key="1">
    <source>
        <dbReference type="PROSITE" id="PS50075"/>
    </source>
</evidence>